<evidence type="ECO:0000313" key="2">
    <source>
        <dbReference type="EMBL" id="CRL10230.1"/>
    </source>
</evidence>
<dbReference type="RefSeq" id="WP_207383215.1">
    <property type="nucleotide sequence ID" value="NZ_CVRL01000013.1"/>
</dbReference>
<accession>A0A0H5DFJ9</accession>
<evidence type="ECO:0000313" key="3">
    <source>
        <dbReference type="Proteomes" id="UP000043764"/>
    </source>
</evidence>
<organism evidence="2 3">
    <name type="scientific">Phaeobacter italicus</name>
    <dbReference type="NCBI Taxonomy" id="481446"/>
    <lineage>
        <taxon>Bacteria</taxon>
        <taxon>Pseudomonadati</taxon>
        <taxon>Pseudomonadota</taxon>
        <taxon>Alphaproteobacteria</taxon>
        <taxon>Rhodobacterales</taxon>
        <taxon>Roseobacteraceae</taxon>
        <taxon>Phaeobacter</taxon>
    </lineage>
</organism>
<gene>
    <name evidence="2" type="ORF">NIT7321_01074</name>
</gene>
<keyword evidence="1" id="KW-0732">Signal</keyword>
<reference evidence="3" key="1">
    <citation type="submission" date="2015-05" db="EMBL/GenBank/DDBJ databases">
        <authorList>
            <person name="Rodrigo-Torres Lidia"/>
            <person name="Arahal R.David."/>
        </authorList>
    </citation>
    <scope>NUCLEOTIDE SEQUENCE [LARGE SCALE GENOMIC DNA]</scope>
    <source>
        <strain evidence="3">CECT 7321</strain>
    </source>
</reference>
<dbReference type="Proteomes" id="UP000043764">
    <property type="component" value="Unassembled WGS sequence"/>
</dbReference>
<keyword evidence="3" id="KW-1185">Reference proteome</keyword>
<protein>
    <recommendedName>
        <fullName evidence="4">PepSY domain-containing protein</fullName>
    </recommendedName>
</protein>
<dbReference type="EMBL" id="CVRL01000013">
    <property type="protein sequence ID" value="CRL10230.1"/>
    <property type="molecule type" value="Genomic_DNA"/>
</dbReference>
<sequence length="113" mass="11995">MMKTTFKLKTMLRAAVIASLAVPLMSTMPAVGQTSSSCAPRDQVVKRLAERYGESRQSIGIGQRGMVMETFASADTGSWTITVTNPSGVTCLVASGQSYEMLAEALPNTDSDV</sequence>
<dbReference type="AlphaFoldDB" id="A0A0H5DFJ9"/>
<feature type="chain" id="PRO_5005217546" description="PepSY domain-containing protein" evidence="1">
    <location>
        <begin position="33"/>
        <end position="113"/>
    </location>
</feature>
<feature type="signal peptide" evidence="1">
    <location>
        <begin position="1"/>
        <end position="32"/>
    </location>
</feature>
<name>A0A0H5DFJ9_9RHOB</name>
<evidence type="ECO:0008006" key="4">
    <source>
        <dbReference type="Google" id="ProtNLM"/>
    </source>
</evidence>
<dbReference type="STRING" id="481446.NIT7645_02427"/>
<proteinExistence type="predicted"/>
<evidence type="ECO:0000256" key="1">
    <source>
        <dbReference type="SAM" id="SignalP"/>
    </source>
</evidence>